<feature type="region of interest" description="Disordered" evidence="5">
    <location>
        <begin position="31"/>
        <end position="58"/>
    </location>
</feature>
<evidence type="ECO:0000256" key="2">
    <source>
        <dbReference type="ARBA" id="ARBA00022980"/>
    </source>
</evidence>
<evidence type="ECO:0000313" key="8">
    <source>
        <dbReference type="Proteomes" id="UP000509667"/>
    </source>
</evidence>
<dbReference type="SUPFAM" id="SSF54999">
    <property type="entry name" value="Ribosomal protein S10"/>
    <property type="match status" value="1"/>
</dbReference>
<dbReference type="GO" id="GO:1990904">
    <property type="term" value="C:ribonucleoprotein complex"/>
    <property type="evidence" value="ECO:0007669"/>
    <property type="project" value="UniProtKB-KW"/>
</dbReference>
<dbReference type="GO" id="GO:0005840">
    <property type="term" value="C:ribosome"/>
    <property type="evidence" value="ECO:0007669"/>
    <property type="project" value="UniProtKB-KW"/>
</dbReference>
<dbReference type="GeneID" id="56080335"/>
<protein>
    <recommendedName>
        <fullName evidence="4">Small ribosomal subunit protein uS10</fullName>
    </recommendedName>
</protein>
<comment type="subunit">
    <text evidence="4">Part of the 30S ribosomal subunit.</text>
</comment>
<evidence type="ECO:0000313" key="7">
    <source>
        <dbReference type="EMBL" id="QLH79561.1"/>
    </source>
</evidence>
<dbReference type="EMBL" id="CP058910">
    <property type="protein sequence ID" value="QLH79561.1"/>
    <property type="molecule type" value="Genomic_DNA"/>
</dbReference>
<dbReference type="GO" id="GO:0003735">
    <property type="term" value="F:structural constituent of ribosome"/>
    <property type="evidence" value="ECO:0007669"/>
    <property type="project" value="InterPro"/>
</dbReference>
<dbReference type="Gene3D" id="3.30.70.600">
    <property type="entry name" value="Ribosomal protein S10 domain"/>
    <property type="match status" value="1"/>
</dbReference>
<evidence type="ECO:0000256" key="3">
    <source>
        <dbReference type="ARBA" id="ARBA00023274"/>
    </source>
</evidence>
<sequence>MPFVTKLTFTSGDRRLLDDVVDGVKAAAERKGVELKGPHPQPPTDHRVPQSKRLAADGGSFEPWQYTAYTRTVEVHGHDDFARSVAGDDYPDRIHVEAEIEQVR</sequence>
<organism evidence="7 8">
    <name type="scientific">Halosimplex rubrum</name>
    <dbReference type="NCBI Taxonomy" id="869889"/>
    <lineage>
        <taxon>Archaea</taxon>
        <taxon>Methanobacteriati</taxon>
        <taxon>Methanobacteriota</taxon>
        <taxon>Stenosarchaea group</taxon>
        <taxon>Halobacteria</taxon>
        <taxon>Halobacteriales</taxon>
        <taxon>Haloarculaceae</taxon>
        <taxon>Halosimplex</taxon>
    </lineage>
</organism>
<dbReference type="KEGG" id="hrr:HZS55_20690"/>
<name>A0A7D5P5F7_9EURY</name>
<gene>
    <name evidence="4" type="primary">rps10</name>
    <name evidence="7" type="ORF">HZS55_20690</name>
</gene>
<dbReference type="InterPro" id="IPR036838">
    <property type="entry name" value="Ribosomal_uS10_dom_sf"/>
</dbReference>
<dbReference type="InterPro" id="IPR027486">
    <property type="entry name" value="Ribosomal_uS10_dom"/>
</dbReference>
<dbReference type="SMART" id="SM01403">
    <property type="entry name" value="Ribosomal_S10"/>
    <property type="match status" value="1"/>
</dbReference>
<dbReference type="GO" id="GO:0000049">
    <property type="term" value="F:tRNA binding"/>
    <property type="evidence" value="ECO:0007669"/>
    <property type="project" value="UniProtKB-UniRule"/>
</dbReference>
<proteinExistence type="inferred from homology"/>
<dbReference type="Proteomes" id="UP000509667">
    <property type="component" value="Chromosome"/>
</dbReference>
<dbReference type="AlphaFoldDB" id="A0A7D5P5F7"/>
<dbReference type="Pfam" id="PF00338">
    <property type="entry name" value="Ribosomal_S10"/>
    <property type="match status" value="1"/>
</dbReference>
<dbReference type="OrthoDB" id="333791at2157"/>
<evidence type="ECO:0000256" key="1">
    <source>
        <dbReference type="ARBA" id="ARBA00007102"/>
    </source>
</evidence>
<comment type="similarity">
    <text evidence="1 4">Belongs to the universal ribosomal protein uS10 family.</text>
</comment>
<evidence type="ECO:0000256" key="4">
    <source>
        <dbReference type="HAMAP-Rule" id="MF_00508"/>
    </source>
</evidence>
<keyword evidence="8" id="KW-1185">Reference proteome</keyword>
<feature type="domain" description="Small ribosomal subunit protein uS10" evidence="6">
    <location>
        <begin position="6"/>
        <end position="99"/>
    </location>
</feature>
<dbReference type="RefSeq" id="WP_179909426.1">
    <property type="nucleotide sequence ID" value="NZ_CP058910.1"/>
</dbReference>
<keyword evidence="3 4" id="KW-0687">Ribonucleoprotein</keyword>
<dbReference type="GO" id="GO:0006412">
    <property type="term" value="P:translation"/>
    <property type="evidence" value="ECO:0007669"/>
    <property type="project" value="UniProtKB-UniRule"/>
</dbReference>
<evidence type="ECO:0000259" key="6">
    <source>
        <dbReference type="SMART" id="SM01403"/>
    </source>
</evidence>
<reference evidence="7 8" key="1">
    <citation type="submission" date="2020-07" db="EMBL/GenBank/DDBJ databases">
        <title>Halosimplex pelagicum sp. nov. and Halosimplex rubrum sp. nov., isolated from salted brown alga Laminaria, and emended description of the genus Halosimplex.</title>
        <authorList>
            <person name="Cui H."/>
        </authorList>
    </citation>
    <scope>NUCLEOTIDE SEQUENCE [LARGE SCALE GENOMIC DNA]</scope>
    <source>
        <strain evidence="7 8">R27</strain>
    </source>
</reference>
<dbReference type="HAMAP" id="MF_00508">
    <property type="entry name" value="Ribosomal_uS10"/>
    <property type="match status" value="1"/>
</dbReference>
<accession>A0A7D5P5F7</accession>
<dbReference type="InterPro" id="IPR001848">
    <property type="entry name" value="Ribosomal_uS10"/>
</dbReference>
<keyword evidence="2 4" id="KW-0689">Ribosomal protein</keyword>
<evidence type="ECO:0000256" key="5">
    <source>
        <dbReference type="SAM" id="MobiDB-lite"/>
    </source>
</evidence>
<comment type="function">
    <text evidence="4">Involved in the binding of tRNA to the ribosomes.</text>
</comment>